<name>A0A8H3YLN6_VENIN</name>
<dbReference type="AlphaFoldDB" id="A0A8H3YLN6"/>
<protein>
    <submittedName>
        <fullName evidence="1">Uncharacterized protein</fullName>
    </submittedName>
</protein>
<comment type="caution">
    <text evidence="1">The sequence shown here is derived from an EMBL/GenBank/DDBJ whole genome shotgun (WGS) entry which is preliminary data.</text>
</comment>
<evidence type="ECO:0000313" key="1">
    <source>
        <dbReference type="EMBL" id="KAE9962817.1"/>
    </source>
</evidence>
<gene>
    <name evidence="1" type="ORF">EG328_012012</name>
</gene>
<dbReference type="Proteomes" id="UP000447873">
    <property type="component" value="Unassembled WGS sequence"/>
</dbReference>
<organism evidence="1 2">
    <name type="scientific">Venturia inaequalis</name>
    <name type="common">Apple scab fungus</name>
    <dbReference type="NCBI Taxonomy" id="5025"/>
    <lineage>
        <taxon>Eukaryota</taxon>
        <taxon>Fungi</taxon>
        <taxon>Dikarya</taxon>
        <taxon>Ascomycota</taxon>
        <taxon>Pezizomycotina</taxon>
        <taxon>Dothideomycetes</taxon>
        <taxon>Pleosporomycetidae</taxon>
        <taxon>Venturiales</taxon>
        <taxon>Venturiaceae</taxon>
        <taxon>Venturia</taxon>
    </lineage>
</organism>
<accession>A0A8H3YLN6</accession>
<proteinExistence type="predicted"/>
<dbReference type="EMBL" id="WNWS01000975">
    <property type="protein sequence ID" value="KAE9962817.1"/>
    <property type="molecule type" value="Genomic_DNA"/>
</dbReference>
<reference evidence="1 2" key="1">
    <citation type="submission" date="2018-12" db="EMBL/GenBank/DDBJ databases">
        <title>Venturia inaequalis Genome Resource.</title>
        <authorList>
            <person name="Lichtner F.J."/>
        </authorList>
    </citation>
    <scope>NUCLEOTIDE SEQUENCE [LARGE SCALE GENOMIC DNA]</scope>
    <source>
        <strain evidence="1 2">120213</strain>
    </source>
</reference>
<sequence>MRLQALVPAILFAQSTLALYYCCFQIRSKKLWTKVSRQDTPGCSKTGRLLTKSSGSLRAETIGYVLIYKDGTSCASWHTQLITGCADFQPLSHVGVVAATECPPGS</sequence>
<evidence type="ECO:0000313" key="2">
    <source>
        <dbReference type="Proteomes" id="UP000447873"/>
    </source>
</evidence>